<dbReference type="Gene3D" id="3.30.1370.100">
    <property type="entry name" value="MutL, C-terminal domain, regulatory subdomain"/>
    <property type="match status" value="1"/>
</dbReference>
<keyword evidence="9" id="KW-0540">Nuclease</keyword>
<dbReference type="RefSeq" id="WP_252855794.1">
    <property type="nucleotide sequence ID" value="NZ_JAMXLR010000092.1"/>
</dbReference>
<proteinExistence type="inferred from homology"/>
<dbReference type="InterPro" id="IPR014762">
    <property type="entry name" value="DNA_mismatch_repair_CS"/>
</dbReference>
<dbReference type="InterPro" id="IPR042121">
    <property type="entry name" value="MutL_C_regsub"/>
</dbReference>
<dbReference type="CDD" id="cd00782">
    <property type="entry name" value="MutL_Trans"/>
    <property type="match status" value="1"/>
</dbReference>
<dbReference type="InterPro" id="IPR042120">
    <property type="entry name" value="MutL_C_dimsub"/>
</dbReference>
<dbReference type="GO" id="GO:0016887">
    <property type="term" value="F:ATP hydrolysis activity"/>
    <property type="evidence" value="ECO:0007669"/>
    <property type="project" value="InterPro"/>
</dbReference>
<feature type="domain" description="MutL C-terminal dimerisation" evidence="7">
    <location>
        <begin position="436"/>
        <end position="578"/>
    </location>
</feature>
<keyword evidence="10" id="KW-1185">Reference proteome</keyword>
<comment type="caution">
    <text evidence="9">The sequence shown here is derived from an EMBL/GenBank/DDBJ whole genome shotgun (WGS) entry which is preliminary data.</text>
</comment>
<evidence type="ECO:0000256" key="2">
    <source>
        <dbReference type="ARBA" id="ARBA00021975"/>
    </source>
</evidence>
<dbReference type="Pfam" id="PF01119">
    <property type="entry name" value="DNA_mis_repair"/>
    <property type="match status" value="1"/>
</dbReference>
<evidence type="ECO:0000259" key="7">
    <source>
        <dbReference type="SMART" id="SM00853"/>
    </source>
</evidence>
<evidence type="ECO:0000256" key="5">
    <source>
        <dbReference type="HAMAP-Rule" id="MF_00149"/>
    </source>
</evidence>
<dbReference type="PANTHER" id="PTHR10073:SF12">
    <property type="entry name" value="DNA MISMATCH REPAIR PROTEIN MLH1"/>
    <property type="match status" value="1"/>
</dbReference>
<dbReference type="InterPro" id="IPR014721">
    <property type="entry name" value="Ribsml_uS5_D2-typ_fold_subgr"/>
</dbReference>
<feature type="region of interest" description="Disordered" evidence="6">
    <location>
        <begin position="330"/>
        <end position="354"/>
    </location>
</feature>
<dbReference type="GO" id="GO:0032300">
    <property type="term" value="C:mismatch repair complex"/>
    <property type="evidence" value="ECO:0007669"/>
    <property type="project" value="InterPro"/>
</dbReference>
<dbReference type="Gene3D" id="3.30.1540.20">
    <property type="entry name" value="MutL, C-terminal domain, dimerisation subdomain"/>
    <property type="match status" value="1"/>
</dbReference>
<evidence type="ECO:0000256" key="4">
    <source>
        <dbReference type="ARBA" id="ARBA00023204"/>
    </source>
</evidence>
<evidence type="ECO:0000259" key="8">
    <source>
        <dbReference type="SMART" id="SM01340"/>
    </source>
</evidence>
<dbReference type="SUPFAM" id="SSF54211">
    <property type="entry name" value="Ribosomal protein S5 domain 2-like"/>
    <property type="match status" value="1"/>
</dbReference>
<evidence type="ECO:0000313" key="10">
    <source>
        <dbReference type="Proteomes" id="UP001155241"/>
    </source>
</evidence>
<dbReference type="PANTHER" id="PTHR10073">
    <property type="entry name" value="DNA MISMATCH REPAIR PROTEIN MLH, PMS, MUTL"/>
    <property type="match status" value="1"/>
</dbReference>
<dbReference type="AlphaFoldDB" id="A0A9X2JKY4"/>
<keyword evidence="3 5" id="KW-0227">DNA damage</keyword>
<dbReference type="SUPFAM" id="SSF118116">
    <property type="entry name" value="DNA mismatch repair protein MutL"/>
    <property type="match status" value="1"/>
</dbReference>
<dbReference type="Gene3D" id="3.30.565.10">
    <property type="entry name" value="Histidine kinase-like ATPase, C-terminal domain"/>
    <property type="match status" value="1"/>
</dbReference>
<dbReference type="GO" id="GO:0030983">
    <property type="term" value="F:mismatched DNA binding"/>
    <property type="evidence" value="ECO:0007669"/>
    <property type="project" value="InterPro"/>
</dbReference>
<dbReference type="InterPro" id="IPR020568">
    <property type="entry name" value="Ribosomal_Su5_D2-typ_SF"/>
</dbReference>
<dbReference type="SUPFAM" id="SSF55874">
    <property type="entry name" value="ATPase domain of HSP90 chaperone/DNA topoisomerase II/histidine kinase"/>
    <property type="match status" value="1"/>
</dbReference>
<dbReference type="InterPro" id="IPR036890">
    <property type="entry name" value="HATPase_C_sf"/>
</dbReference>
<dbReference type="Pfam" id="PF13589">
    <property type="entry name" value="HATPase_c_3"/>
    <property type="match status" value="1"/>
</dbReference>
<name>A0A9X2JKY4_9BACT</name>
<evidence type="ECO:0000256" key="6">
    <source>
        <dbReference type="SAM" id="MobiDB-lite"/>
    </source>
</evidence>
<dbReference type="InterPro" id="IPR014790">
    <property type="entry name" value="MutL_C"/>
</dbReference>
<keyword evidence="9" id="KW-0378">Hydrolase</keyword>
<dbReference type="HAMAP" id="MF_00149">
    <property type="entry name" value="DNA_mis_repair"/>
    <property type="match status" value="1"/>
</dbReference>
<dbReference type="InterPro" id="IPR013507">
    <property type="entry name" value="DNA_mismatch_S5_2-like"/>
</dbReference>
<dbReference type="PROSITE" id="PS00058">
    <property type="entry name" value="DNA_MISMATCH_REPAIR_1"/>
    <property type="match status" value="1"/>
</dbReference>
<dbReference type="InterPro" id="IPR002099">
    <property type="entry name" value="MutL/Mlh/PMS"/>
</dbReference>
<evidence type="ECO:0000256" key="3">
    <source>
        <dbReference type="ARBA" id="ARBA00022763"/>
    </source>
</evidence>
<dbReference type="InterPro" id="IPR020667">
    <property type="entry name" value="DNA_mismatch_repair_MutL"/>
</dbReference>
<reference evidence="9" key="1">
    <citation type="submission" date="2022-06" db="EMBL/GenBank/DDBJ databases">
        <title>Aeoliella straminimaris, a novel planctomycete from sediments.</title>
        <authorList>
            <person name="Vitorino I.R."/>
            <person name="Lage O.M."/>
        </authorList>
    </citation>
    <scope>NUCLEOTIDE SEQUENCE</scope>
    <source>
        <strain evidence="9">ICT_H6.2</strain>
    </source>
</reference>
<accession>A0A9X2JKY4</accession>
<dbReference type="SMART" id="SM00853">
    <property type="entry name" value="MutL_C"/>
    <property type="match status" value="1"/>
</dbReference>
<dbReference type="Proteomes" id="UP001155241">
    <property type="component" value="Unassembled WGS sequence"/>
</dbReference>
<evidence type="ECO:0000256" key="1">
    <source>
        <dbReference type="ARBA" id="ARBA00006082"/>
    </source>
</evidence>
<dbReference type="GO" id="GO:0004519">
    <property type="term" value="F:endonuclease activity"/>
    <property type="evidence" value="ECO:0007669"/>
    <property type="project" value="UniProtKB-KW"/>
</dbReference>
<gene>
    <name evidence="5 9" type="primary">mutL</name>
    <name evidence="9" type="ORF">NG895_27590</name>
</gene>
<dbReference type="Gene3D" id="3.30.230.10">
    <property type="match status" value="1"/>
</dbReference>
<dbReference type="GO" id="GO:0005524">
    <property type="term" value="F:ATP binding"/>
    <property type="evidence" value="ECO:0007669"/>
    <property type="project" value="InterPro"/>
</dbReference>
<dbReference type="SMART" id="SM01340">
    <property type="entry name" value="DNA_mis_repair"/>
    <property type="match status" value="1"/>
</dbReference>
<dbReference type="InterPro" id="IPR038973">
    <property type="entry name" value="MutL/Mlh/Pms-like"/>
</dbReference>
<dbReference type="GO" id="GO:0006298">
    <property type="term" value="P:mismatch repair"/>
    <property type="evidence" value="ECO:0007669"/>
    <property type="project" value="UniProtKB-UniRule"/>
</dbReference>
<protein>
    <recommendedName>
        <fullName evidence="2 5">DNA mismatch repair protein MutL</fullName>
    </recommendedName>
</protein>
<dbReference type="EMBL" id="JAMXLR010000092">
    <property type="protein sequence ID" value="MCO6047684.1"/>
    <property type="molecule type" value="Genomic_DNA"/>
</dbReference>
<dbReference type="NCBIfam" id="TIGR00585">
    <property type="entry name" value="mutl"/>
    <property type="match status" value="1"/>
</dbReference>
<organism evidence="9 10">
    <name type="scientific">Aeoliella straminimaris</name>
    <dbReference type="NCBI Taxonomy" id="2954799"/>
    <lineage>
        <taxon>Bacteria</taxon>
        <taxon>Pseudomonadati</taxon>
        <taxon>Planctomycetota</taxon>
        <taxon>Planctomycetia</taxon>
        <taxon>Pirellulales</taxon>
        <taxon>Lacipirellulaceae</taxon>
        <taxon>Aeoliella</taxon>
    </lineage>
</organism>
<comment type="function">
    <text evidence="5">This protein is involved in the repair of mismatches in DNA. It is required for dam-dependent methyl-directed DNA mismatch repair. May act as a 'molecular matchmaker', a protein that promotes the formation of a stable complex between two or more DNA-binding proteins in an ATP-dependent manner without itself being part of a final effector complex.</text>
</comment>
<comment type="similarity">
    <text evidence="1 5">Belongs to the DNA mismatch repair MutL/HexB family.</text>
</comment>
<keyword evidence="9" id="KW-0255">Endonuclease</keyword>
<dbReference type="InterPro" id="IPR037198">
    <property type="entry name" value="MutL_C_sf"/>
</dbReference>
<dbReference type="GO" id="GO:0140664">
    <property type="term" value="F:ATP-dependent DNA damage sensor activity"/>
    <property type="evidence" value="ECO:0007669"/>
    <property type="project" value="InterPro"/>
</dbReference>
<keyword evidence="4 5" id="KW-0234">DNA repair</keyword>
<dbReference type="CDD" id="cd16926">
    <property type="entry name" value="HATPase_MutL-MLH-PMS-like"/>
    <property type="match status" value="1"/>
</dbReference>
<feature type="domain" description="DNA mismatch repair protein S5" evidence="8">
    <location>
        <begin position="209"/>
        <end position="327"/>
    </location>
</feature>
<dbReference type="FunFam" id="3.30.565.10:FF:000003">
    <property type="entry name" value="DNA mismatch repair endonuclease MutL"/>
    <property type="match status" value="1"/>
</dbReference>
<sequence length="621" mass="67960">MPRIQQLSASVVNKIAAGEVIERPASVVKELLENSIDAGATRVDVRLEAGGRDLIRVTDNGCGIEPDDLMLAVSNHATSKIVSADDLFEVGTMGFRGEALASIAEVSRTLLRTRTAEANSGAELRVNGGVAEAIQPAGCPVGTTIEVRDLFFNTPVRQRFLRTPQTEIGHATEAFVRIALANPKVHCRLEHGQREVHDLPPTDDWRVRIAALFGDELAESLIEVESVDPPISLRGYAANPQYSRANNRLQYLFLNGRNIRDRALQHALGEAYRGLLLTGRYPICFLRFDMPANLADVNVHPTKLEVRFQDGGRLYSQLLSTLRSKFLSSDLRAGPGGQGVSPTREEDQAAGGASQMVDWAKEQLTQRRFDSTDAPSPASRAVGEPLVMHRLPQEFKPFPDAGPTRHQPTPAEMASGDYAPEPAAEPAVPRAMGAKVIQLHNRYLIVETDSGMEIIDQHALHERILYEQIRAKVAAGSLETQALLVPEPVDLASDEAAAALEQRELLKKLGVVIEPFGGDTVLVSSYPAMLANLPPGEVLHDVVNRLTASDRLPEATDLMDDLLHTVACKAAVKYGDRLTPDEITALLEHRHLTQNHHHCPHGRPTALVFSCDDLDKQFKRI</sequence>
<dbReference type="Pfam" id="PF08676">
    <property type="entry name" value="MutL_C"/>
    <property type="match status" value="1"/>
</dbReference>
<evidence type="ECO:0000313" key="9">
    <source>
        <dbReference type="EMBL" id="MCO6047684.1"/>
    </source>
</evidence>